<protein>
    <submittedName>
        <fullName evidence="1">Uncharacterized protein</fullName>
    </submittedName>
</protein>
<reference evidence="1" key="1">
    <citation type="submission" date="2022-12" db="EMBL/GenBank/DDBJ databases">
        <title>Development of a Multilocus Sequence Typing Scheme for Bacteroides fragilis Based on Whole Genome Sequencing Data and Clinical Application.</title>
        <authorList>
            <person name="Nielsen F.D."/>
            <person name="Justesen U.S."/>
        </authorList>
    </citation>
    <scope>NUCLEOTIDE SEQUENCE</scope>
    <source>
        <strain evidence="1">BF_AM_ODE_DK_2015_4</strain>
    </source>
</reference>
<dbReference type="EMBL" id="JAPTZU010000001">
    <property type="protein sequence ID" value="MCZ2686324.1"/>
    <property type="molecule type" value="Genomic_DNA"/>
</dbReference>
<accession>A0A9Q4JEE5</accession>
<evidence type="ECO:0000313" key="1">
    <source>
        <dbReference type="EMBL" id="MCZ2686324.1"/>
    </source>
</evidence>
<dbReference type="RefSeq" id="WP_234201822.1">
    <property type="nucleotide sequence ID" value="NZ_JAPTZU010000001.1"/>
</dbReference>
<dbReference type="Proteomes" id="UP001079672">
    <property type="component" value="Unassembled WGS sequence"/>
</dbReference>
<name>A0A9Q4JEE5_BACFG</name>
<proteinExistence type="predicted"/>
<gene>
    <name evidence="1" type="ORF">O1433_02275</name>
</gene>
<comment type="caution">
    <text evidence="1">The sequence shown here is derived from an EMBL/GenBank/DDBJ whole genome shotgun (WGS) entry which is preliminary data.</text>
</comment>
<sequence>MITSKIYSTFILAIMSTIAFAQTEQPQDSVTGYRRTVPEIRQELLERIRTIFT</sequence>
<dbReference type="AlphaFoldDB" id="A0A9Q4JEE5"/>
<evidence type="ECO:0000313" key="2">
    <source>
        <dbReference type="Proteomes" id="UP001079672"/>
    </source>
</evidence>
<organism evidence="1 2">
    <name type="scientific">Bacteroides fragilis</name>
    <dbReference type="NCBI Taxonomy" id="817"/>
    <lineage>
        <taxon>Bacteria</taxon>
        <taxon>Pseudomonadati</taxon>
        <taxon>Bacteroidota</taxon>
        <taxon>Bacteroidia</taxon>
        <taxon>Bacteroidales</taxon>
        <taxon>Bacteroidaceae</taxon>
        <taxon>Bacteroides</taxon>
    </lineage>
</organism>